<evidence type="ECO:0000259" key="7">
    <source>
        <dbReference type="Pfam" id="PF05699"/>
    </source>
</evidence>
<dbReference type="SUPFAM" id="SSF53098">
    <property type="entry name" value="Ribonuclease H-like"/>
    <property type="match status" value="1"/>
</dbReference>
<dbReference type="HOGENOM" id="CLU_737981_0_0_1"/>
<gene>
    <name evidence="8" type="ORF">GLOINDRAFT_12438</name>
</gene>
<keyword evidence="5" id="KW-0539">Nucleus</keyword>
<feature type="non-terminal residue" evidence="8">
    <location>
        <position position="434"/>
    </location>
</feature>
<dbReference type="VEuPathDB" id="FungiDB:RhiirFUN_013650"/>
<dbReference type="EMBL" id="KI300303">
    <property type="protein sequence ID" value="ERZ96606.1"/>
    <property type="molecule type" value="Genomic_DNA"/>
</dbReference>
<feature type="region of interest" description="Disordered" evidence="6">
    <location>
        <begin position="138"/>
        <end position="161"/>
    </location>
</feature>
<dbReference type="InterPro" id="IPR012337">
    <property type="entry name" value="RNaseH-like_sf"/>
</dbReference>
<evidence type="ECO:0000256" key="3">
    <source>
        <dbReference type="ARBA" id="ARBA00022771"/>
    </source>
</evidence>
<name>U9SNE4_RHIID</name>
<feature type="compositionally biased region" description="Polar residues" evidence="6">
    <location>
        <begin position="138"/>
        <end position="155"/>
    </location>
</feature>
<evidence type="ECO:0000256" key="4">
    <source>
        <dbReference type="ARBA" id="ARBA00022833"/>
    </source>
</evidence>
<evidence type="ECO:0000256" key="1">
    <source>
        <dbReference type="ARBA" id="ARBA00004123"/>
    </source>
</evidence>
<dbReference type="eggNOG" id="ENOG502RSBA">
    <property type="taxonomic scope" value="Eukaryota"/>
</dbReference>
<dbReference type="Pfam" id="PF05699">
    <property type="entry name" value="Dimer_Tnp_hAT"/>
    <property type="match status" value="1"/>
</dbReference>
<dbReference type="InterPro" id="IPR052035">
    <property type="entry name" value="ZnF_BED_domain_contain"/>
</dbReference>
<evidence type="ECO:0000313" key="8">
    <source>
        <dbReference type="EMBL" id="ERZ96606.1"/>
    </source>
</evidence>
<dbReference type="GO" id="GO:0008270">
    <property type="term" value="F:zinc ion binding"/>
    <property type="evidence" value="ECO:0007669"/>
    <property type="project" value="UniProtKB-KW"/>
</dbReference>
<dbReference type="PANTHER" id="PTHR46481:SF10">
    <property type="entry name" value="ZINC FINGER BED DOMAIN-CONTAINING PROTEIN 39"/>
    <property type="match status" value="1"/>
</dbReference>
<dbReference type="InterPro" id="IPR008906">
    <property type="entry name" value="HATC_C_dom"/>
</dbReference>
<comment type="subcellular location">
    <subcellularLocation>
        <location evidence="1">Nucleus</location>
    </subcellularLocation>
</comment>
<keyword evidence="3" id="KW-0863">Zinc-finger</keyword>
<feature type="domain" description="HAT C-terminal dimerisation" evidence="7">
    <location>
        <begin position="313"/>
        <end position="378"/>
    </location>
</feature>
<evidence type="ECO:0000256" key="5">
    <source>
        <dbReference type="ARBA" id="ARBA00023242"/>
    </source>
</evidence>
<dbReference type="VEuPathDB" id="FungiDB:RhiirFUN_021514"/>
<proteinExistence type="predicted"/>
<dbReference type="AlphaFoldDB" id="U9SNE4"/>
<dbReference type="PANTHER" id="PTHR46481">
    <property type="entry name" value="ZINC FINGER BED DOMAIN-CONTAINING PROTEIN 4"/>
    <property type="match status" value="1"/>
</dbReference>
<keyword evidence="2" id="KW-0479">Metal-binding</keyword>
<dbReference type="GO" id="GO:0005634">
    <property type="term" value="C:nucleus"/>
    <property type="evidence" value="ECO:0007669"/>
    <property type="project" value="UniProtKB-SubCell"/>
</dbReference>
<keyword evidence="4" id="KW-0862">Zinc</keyword>
<dbReference type="GO" id="GO:0046983">
    <property type="term" value="F:protein dimerization activity"/>
    <property type="evidence" value="ECO:0007669"/>
    <property type="project" value="InterPro"/>
</dbReference>
<reference evidence="8" key="1">
    <citation type="submission" date="2013-07" db="EMBL/GenBank/DDBJ databases">
        <title>The genome of an arbuscular mycorrhizal fungus provides insights into the evolution of the oldest plant symbiosis.</title>
        <authorList>
            <consortium name="DOE Joint Genome Institute"/>
            <person name="Tisserant E."/>
            <person name="Malbreil M."/>
            <person name="Kuo A."/>
            <person name="Kohler A."/>
            <person name="Symeonidi A."/>
            <person name="Balestrini R."/>
            <person name="Charron P."/>
            <person name="Duensing N."/>
            <person name="Frei-dit-Frey N."/>
            <person name="Gianinazzi-Pearson V."/>
            <person name="Gilbert B."/>
            <person name="Handa Y."/>
            <person name="Hijri M."/>
            <person name="Kaul R."/>
            <person name="Kawaguchi M."/>
            <person name="Krajinski F."/>
            <person name="Lammers P."/>
            <person name="Lapierre D."/>
            <person name="Masclaux F.G."/>
            <person name="Murat C."/>
            <person name="Morin E."/>
            <person name="Ndikumana S."/>
            <person name="Pagni M."/>
            <person name="Petitpierre D."/>
            <person name="Requena N."/>
            <person name="Rosikiewicz P."/>
            <person name="Riley R."/>
            <person name="Saito K."/>
            <person name="San Clemente H."/>
            <person name="Shapiro H."/>
            <person name="van Tuinen D."/>
            <person name="Becard G."/>
            <person name="Bonfante P."/>
            <person name="Paszkowski U."/>
            <person name="Shachar-Hill Y."/>
            <person name="Young J.P."/>
            <person name="Sanders I.R."/>
            <person name="Henrissat B."/>
            <person name="Rensing S.A."/>
            <person name="Grigoriev I.V."/>
            <person name="Corradi N."/>
            <person name="Roux C."/>
            <person name="Martin F."/>
        </authorList>
    </citation>
    <scope>NUCLEOTIDE SEQUENCE</scope>
    <source>
        <strain evidence="8">DAOM 197198</strain>
    </source>
</reference>
<organism evidence="8">
    <name type="scientific">Rhizophagus irregularis (strain DAOM 181602 / DAOM 197198 / MUCL 43194)</name>
    <name type="common">Arbuscular mycorrhizal fungus</name>
    <name type="synonym">Glomus intraradices</name>
    <dbReference type="NCBI Taxonomy" id="747089"/>
    <lineage>
        <taxon>Eukaryota</taxon>
        <taxon>Fungi</taxon>
        <taxon>Fungi incertae sedis</taxon>
        <taxon>Mucoromycota</taxon>
        <taxon>Glomeromycotina</taxon>
        <taxon>Glomeromycetes</taxon>
        <taxon>Glomerales</taxon>
        <taxon>Glomeraceae</taxon>
        <taxon>Rhizophagus</taxon>
    </lineage>
</organism>
<evidence type="ECO:0000256" key="6">
    <source>
        <dbReference type="SAM" id="MobiDB-lite"/>
    </source>
</evidence>
<accession>U9SNE4</accession>
<evidence type="ECO:0000256" key="2">
    <source>
        <dbReference type="ARBA" id="ARBA00022723"/>
    </source>
</evidence>
<sequence>MEDAKNKNVCIKAFVSDSAGEYAAARRQMRRKYPSKIFLPCMAHQMNLVFGDIFKEKELYQRILKEAVRLVTYFNKSVYFTGNLRDEQMRIYNKHICLASPGDTRWNSYYFCFYSILKTQAALKFISAKFNPHRANVTRQNGIPSASADKSSSQNGDRKLPDDIADTINDSEFWSTLFLLQHMLYPLCGFLNKLQKDTARLFEVTHCFANTIKIFENHQDTDFGSRMVERIEKRWKEWEQPLLILSIVLHPQYKLENFQVTNNNLTWTHIGKWLKYYYQAFFNSRPSSIVAEMILYKHGEDPYDLETFSQFKGNLVNYWDSTAGIGPELAKVAIHIHGVCINSASVERLWSSMGFLHTNRRNKLKSKKVLAMSQIRSDILYHRQKKNAKELDTKVQRLHIATPIIEDDNINNPEFNNLTDDDLLVSDDDNGENE</sequence>
<protein>
    <recommendedName>
        <fullName evidence="7">HAT C-terminal dimerisation domain-containing protein</fullName>
    </recommendedName>
</protein>